<reference evidence="3" key="1">
    <citation type="submission" date="2020-05" db="EMBL/GenBank/DDBJ databases">
        <authorList>
            <person name="Brown S."/>
            <person name="Huntemann M."/>
            <person name="Clum A."/>
            <person name="Spunde A."/>
            <person name="Palaniappan K."/>
            <person name="Ritter S."/>
            <person name="Mikhailova N."/>
            <person name="Chen I.-M."/>
            <person name="Stamatis D."/>
            <person name="Reddy T."/>
            <person name="O'Malley R."/>
            <person name="Daum C."/>
            <person name="Shapiro N."/>
            <person name="Ivanova N."/>
            <person name="Kyrpides N."/>
            <person name="Woyke T."/>
        </authorList>
    </citation>
    <scope>NUCLEOTIDE SEQUENCE</scope>
    <source>
        <strain evidence="3">DJ080</strain>
    </source>
</reference>
<comment type="caution">
    <text evidence="3">The sequence shown here is derived from an EMBL/GenBank/DDBJ whole genome shotgun (WGS) entry which is preliminary data.</text>
</comment>
<dbReference type="SUPFAM" id="SSF53062">
    <property type="entry name" value="PTS system fructose IIA component-like"/>
    <property type="match status" value="1"/>
</dbReference>
<dbReference type="Gene3D" id="3.40.50.510">
    <property type="entry name" value="Phosphotransferase system, mannose-type IIA component"/>
    <property type="match status" value="1"/>
</dbReference>
<dbReference type="PANTHER" id="PTHR33799:SF1">
    <property type="entry name" value="PTS SYSTEM MANNOSE-SPECIFIC EIIAB COMPONENT-RELATED"/>
    <property type="match status" value="1"/>
</dbReference>
<dbReference type="GO" id="GO:0009401">
    <property type="term" value="P:phosphoenolpyruvate-dependent sugar phosphotransferase system"/>
    <property type="evidence" value="ECO:0007669"/>
    <property type="project" value="InterPro"/>
</dbReference>
<dbReference type="AlphaFoldDB" id="A0AAX0ATY4"/>
<protein>
    <submittedName>
        <fullName evidence="3">Mannose/fructose-specific phosphotransferase system component IIA</fullName>
    </submittedName>
</protein>
<reference evidence="3" key="2">
    <citation type="journal article" date="2022" name="Nat. Biotechnol.">
        <title>Carbon-negative production of acetone and isopropanol by gas fermentation at industrial pilot scale.</title>
        <authorList>
            <person name="Liew F.E."/>
            <person name="Nogle R."/>
            <person name="Abdalla T."/>
            <person name="Rasor B.J."/>
            <person name="Canter C."/>
            <person name="Jensen R.O."/>
            <person name="Wang L."/>
            <person name="Strutz J."/>
            <person name="Chirania P."/>
            <person name="De Tissera S."/>
            <person name="Mueller A.P."/>
            <person name="Ruan Z."/>
            <person name="Gao A."/>
            <person name="Tran L."/>
            <person name="Engle N.L."/>
            <person name="Bromley J.C."/>
            <person name="Daniell J."/>
            <person name="Conrado R."/>
            <person name="Tschaplinski T.J."/>
            <person name="Giannone R.J."/>
            <person name="Hettich R.L."/>
            <person name="Karim A.S."/>
            <person name="Simpson S.D."/>
            <person name="Brown S.D."/>
            <person name="Leang C."/>
            <person name="Jewett M.C."/>
            <person name="Kopke M."/>
        </authorList>
    </citation>
    <scope>NUCLEOTIDE SEQUENCE</scope>
    <source>
        <strain evidence="3">DJ080</strain>
    </source>
</reference>
<evidence type="ECO:0000313" key="3">
    <source>
        <dbReference type="EMBL" id="NRT86371.1"/>
    </source>
</evidence>
<dbReference type="PANTHER" id="PTHR33799">
    <property type="entry name" value="PTS PERMEASE-RELATED-RELATED"/>
    <property type="match status" value="1"/>
</dbReference>
<dbReference type="InterPro" id="IPR036662">
    <property type="entry name" value="PTS_EIIA_man-typ_sf"/>
</dbReference>
<dbReference type="InterPro" id="IPR004701">
    <property type="entry name" value="PTS_EIIA_man-typ"/>
</dbReference>
<dbReference type="RefSeq" id="WP_139357806.1">
    <property type="nucleotide sequence ID" value="NZ_CP107022.1"/>
</dbReference>
<organism evidence="3 4">
    <name type="scientific">Clostridium beijerinckii</name>
    <name type="common">Clostridium MP</name>
    <dbReference type="NCBI Taxonomy" id="1520"/>
    <lineage>
        <taxon>Bacteria</taxon>
        <taxon>Bacillati</taxon>
        <taxon>Bacillota</taxon>
        <taxon>Clostridia</taxon>
        <taxon>Eubacteriales</taxon>
        <taxon>Clostridiaceae</taxon>
        <taxon>Clostridium</taxon>
    </lineage>
</organism>
<accession>A0AAX0ATY4</accession>
<dbReference type="Pfam" id="PF03610">
    <property type="entry name" value="EIIA-man"/>
    <property type="match status" value="1"/>
</dbReference>
<dbReference type="Proteomes" id="UP001193748">
    <property type="component" value="Unassembled WGS sequence"/>
</dbReference>
<evidence type="ECO:0000259" key="2">
    <source>
        <dbReference type="PROSITE" id="PS51096"/>
    </source>
</evidence>
<dbReference type="GO" id="GO:0016740">
    <property type="term" value="F:transferase activity"/>
    <property type="evidence" value="ECO:0007669"/>
    <property type="project" value="UniProtKB-KW"/>
</dbReference>
<gene>
    <name evidence="3" type="ORF">B0H41_000050</name>
</gene>
<feature type="domain" description="PTS EIIA type-4" evidence="2">
    <location>
        <begin position="2"/>
        <end position="122"/>
    </location>
</feature>
<dbReference type="PROSITE" id="PS51096">
    <property type="entry name" value="PTS_EIIA_TYPE_4"/>
    <property type="match status" value="1"/>
</dbReference>
<proteinExistence type="predicted"/>
<evidence type="ECO:0000256" key="1">
    <source>
        <dbReference type="ARBA" id="ARBA00022679"/>
    </source>
</evidence>
<dbReference type="GO" id="GO:0016020">
    <property type="term" value="C:membrane"/>
    <property type="evidence" value="ECO:0007669"/>
    <property type="project" value="InterPro"/>
</dbReference>
<evidence type="ECO:0000313" key="4">
    <source>
        <dbReference type="Proteomes" id="UP001193748"/>
    </source>
</evidence>
<name>A0AAX0ATY4_CLOBE</name>
<dbReference type="EMBL" id="JABSWW010000001">
    <property type="protein sequence ID" value="NRT86371.1"/>
    <property type="molecule type" value="Genomic_DNA"/>
</dbReference>
<dbReference type="InterPro" id="IPR051471">
    <property type="entry name" value="Bacterial_PTS_sugar_comp"/>
</dbReference>
<sequence length="142" mass="15334">MKKKVILVSHGKLSEGMMHSIQMIIGKNEAISCYGMMPGEHYSTIVDAIKVDAKANPETQYIIIADLFGGSVCNGCTSLTDLTNVKLISGMNMGLVIEIALAEAPVSDEMIAEGIKNCKEGITHVSNHLVKLQSDNSDETFF</sequence>
<keyword evidence="1" id="KW-0808">Transferase</keyword>